<dbReference type="SMART" id="SM00646">
    <property type="entry name" value="Ami_3"/>
    <property type="match status" value="1"/>
</dbReference>
<protein>
    <submittedName>
        <fullName evidence="2">Cell wall hydrolase autolysin</fullName>
    </submittedName>
</protein>
<feature type="domain" description="MurNAc-LAA" evidence="1">
    <location>
        <begin position="65"/>
        <end position="168"/>
    </location>
</feature>
<evidence type="ECO:0000259" key="1">
    <source>
        <dbReference type="SMART" id="SM00646"/>
    </source>
</evidence>
<dbReference type="InterPro" id="IPR051922">
    <property type="entry name" value="Bact_Sporulation_Assoc"/>
</dbReference>
<dbReference type="PANTHER" id="PTHR30032:SF1">
    <property type="entry name" value="N-ACETYLMURAMOYL-L-ALANINE AMIDASE LYTC"/>
    <property type="match status" value="1"/>
</dbReference>
<proteinExistence type="predicted"/>
<sequence length="321" mass="34458">MKFGINCGHTVAGPGSGAVGIINESVETREVGNALISLLRANGHEVINCTIDRANSQNAYLKEAVNLANNKILDYFISIHFNAGGGQGVEVYTYKGRQFTDALEVCANISALGFKNRGVKDGSGLYVVHKTKARSMLIECCFVDTEDANKYKQLGAQKVAEAIYNAIVDTNSIVPNPQPTPNPGQNKYAVGQKVRFSTCYKSSTAPNSEAILAANMARNYGIITKIKNGTKNPYLLDDGLCWVNDGDIREVLGAGTTNQVNYYPATNSKSIVDGLKAIGVDSSISHRKLIARVNGIANYSGTASQNEQLCSLLRQGKLIKA</sequence>
<dbReference type="GO" id="GO:0008745">
    <property type="term" value="F:N-acetylmuramoyl-L-alanine amidase activity"/>
    <property type="evidence" value="ECO:0007669"/>
    <property type="project" value="InterPro"/>
</dbReference>
<dbReference type="SUPFAM" id="SSF53187">
    <property type="entry name" value="Zn-dependent exopeptidases"/>
    <property type="match status" value="1"/>
</dbReference>
<reference evidence="2" key="1">
    <citation type="journal article" date="2021" name="Proc. Natl. Acad. Sci. U.S.A.">
        <title>A Catalog of Tens of Thousands of Viruses from Human Metagenomes Reveals Hidden Associations with Chronic Diseases.</title>
        <authorList>
            <person name="Tisza M.J."/>
            <person name="Buck C.B."/>
        </authorList>
    </citation>
    <scope>NUCLEOTIDE SEQUENCE</scope>
    <source>
        <strain evidence="2">Ctai52</strain>
    </source>
</reference>
<organism evidence="2">
    <name type="scientific">Myoviridae sp. ctai52</name>
    <dbReference type="NCBI Taxonomy" id="2825134"/>
    <lineage>
        <taxon>Viruses</taxon>
        <taxon>Duplodnaviria</taxon>
        <taxon>Heunggongvirae</taxon>
        <taxon>Uroviricota</taxon>
        <taxon>Caudoviricetes</taxon>
    </lineage>
</organism>
<evidence type="ECO:0000313" key="2">
    <source>
        <dbReference type="EMBL" id="DAG05360.1"/>
    </source>
</evidence>
<dbReference type="Gene3D" id="3.40.630.40">
    <property type="entry name" value="Zn-dependent exopeptidases"/>
    <property type="match status" value="1"/>
</dbReference>
<dbReference type="SUPFAM" id="SSF158634">
    <property type="entry name" value="RPA2825-like"/>
    <property type="match status" value="1"/>
</dbReference>
<keyword evidence="2" id="KW-0378">Hydrolase</keyword>
<dbReference type="InterPro" id="IPR002508">
    <property type="entry name" value="MurNAc-LAA_cat"/>
</dbReference>
<dbReference type="EMBL" id="BK016258">
    <property type="protein sequence ID" value="DAG05360.1"/>
    <property type="molecule type" value="Genomic_DNA"/>
</dbReference>
<dbReference type="Pfam" id="PF01520">
    <property type="entry name" value="Amidase_3"/>
    <property type="match status" value="1"/>
</dbReference>
<dbReference type="GO" id="GO:0009253">
    <property type="term" value="P:peptidoglycan catabolic process"/>
    <property type="evidence" value="ECO:0007669"/>
    <property type="project" value="InterPro"/>
</dbReference>
<dbReference type="CDD" id="cd02696">
    <property type="entry name" value="MurNAc-LAA"/>
    <property type="match status" value="1"/>
</dbReference>
<accession>A0A8S5VFA8</accession>
<name>A0A8S5VFA8_9CAUD</name>
<dbReference type="PANTHER" id="PTHR30032">
    <property type="entry name" value="N-ACETYLMURAMOYL-L-ALANINE AMIDASE-RELATED"/>
    <property type="match status" value="1"/>
</dbReference>